<dbReference type="GO" id="GO:0009307">
    <property type="term" value="P:DNA restriction-modification system"/>
    <property type="evidence" value="ECO:0007669"/>
    <property type="project" value="UniProtKB-KW"/>
</dbReference>
<dbReference type="Gene3D" id="1.20.1260.30">
    <property type="match status" value="1"/>
</dbReference>
<dbReference type="GO" id="GO:0032259">
    <property type="term" value="P:methylation"/>
    <property type="evidence" value="ECO:0007669"/>
    <property type="project" value="UniProtKB-KW"/>
</dbReference>
<dbReference type="PROSITE" id="PS00092">
    <property type="entry name" value="N6_MTASE"/>
    <property type="match status" value="1"/>
</dbReference>
<proteinExistence type="inferred from homology"/>
<dbReference type="Pfam" id="PF01420">
    <property type="entry name" value="Methylase_S"/>
    <property type="match status" value="1"/>
</dbReference>
<dbReference type="InterPro" id="IPR000055">
    <property type="entry name" value="Restrct_endonuc_typeI_TRD"/>
</dbReference>
<dbReference type="SUPFAM" id="SSF116734">
    <property type="entry name" value="DNA methylase specificity domain"/>
    <property type="match status" value="2"/>
</dbReference>
<feature type="domain" description="Type I restriction modification DNA specificity" evidence="10">
    <location>
        <begin position="448"/>
        <end position="591"/>
    </location>
</feature>
<dbReference type="AlphaFoldDB" id="A0A7Z7NJA7"/>
<evidence type="ECO:0000256" key="9">
    <source>
        <dbReference type="ARBA" id="ARBA00047942"/>
    </source>
</evidence>
<accession>A0A7Z7NJA7</accession>
<keyword evidence="8" id="KW-0238">DNA-binding</keyword>
<dbReference type="InterPro" id="IPR044946">
    <property type="entry name" value="Restrct_endonuc_typeI_TRD_sf"/>
</dbReference>
<dbReference type="RefSeq" id="WP_025585558.1">
    <property type="nucleotide sequence ID" value="NZ_LT976871.1"/>
</dbReference>
<evidence type="ECO:0000256" key="4">
    <source>
        <dbReference type="ARBA" id="ARBA00022603"/>
    </source>
</evidence>
<dbReference type="PANTHER" id="PTHR42933">
    <property type="entry name" value="SLR6095 PROTEIN"/>
    <property type="match status" value="1"/>
</dbReference>
<evidence type="ECO:0000256" key="6">
    <source>
        <dbReference type="ARBA" id="ARBA00022691"/>
    </source>
</evidence>
<sequence>MLDADTKRRIDSCRDILVGKVPDPKSQVEQITIALIYKFMDDMDTQSEEFGGKRSFFVNGFEKYSWSKLLAPGMGGQDMLNLYSEAISKMTENTHLPALFRDIFKNAYLPYRDPETLKAFLKEVAGFSYDHSERLGDAFEYLLSVLGSQGDAGQFRTPRHIIDFIVRVINPQKHERILDPACGTAGFLISAWKHILGQNQKSKPGDLLTPDERNKLAASIHGYDISPDMVRLSLVNLYLHGFTNPHVDEYDTLTSEDRWNEHADVILANPPFMSPKGGIKPHKRFSIQATRSEVLFVDYIHEHLSPNGRAGIIVPEGVIFQSGTAYKALRKLLVQNSLVAVVSLPAGVFQPYSGVKTSILILDKRLAKQTDEVLFVKIRNDGFSLGAQRRAIEQDDLPLAEQGLSAFLADSLGWTDNDLAQVVKRERIAQNGDWNLSGDRYLQTIATPSRYEHVEIGSLIETISPPAKLQKEAYSTSGCYPIIDQSQIAIAGWTDDEIGIIRPKKPLVIFGDHTCAVKLVSEPFVQGADGIKIIETTEKLLPEFLFYFLKTNPLEADGYKRHFTDLKRKTIPLVPIDIQREIISEIKGYQKLIDGARQVVENYRPRIAPKADWPMRSIAEIAEINPRKSQLTIDHEEMPVSFVPMADLLEDEMFFQAKETKPVREVLKQYTYFENSDILLAKVSPCFENGKAGIARDLINGIGFGSSEYYVIRPDTLQVLPEWIYLHVATPAFREYGSNRMTGTGGLQRVPRDILADWKIPVPQDLKEQRALIEEIEAEQALVSANKRLISRFEAKIKDALDQVWAN</sequence>
<dbReference type="Proteomes" id="UP000257139">
    <property type="component" value="Chromosome CBM2594_a"/>
</dbReference>
<dbReference type="PRINTS" id="PR00507">
    <property type="entry name" value="N12N6MTFRASE"/>
</dbReference>
<keyword evidence="7" id="KW-0680">Restriction system</keyword>
<dbReference type="InterPro" id="IPR051537">
    <property type="entry name" value="DNA_Adenine_Mtase"/>
</dbReference>
<evidence type="ECO:0000256" key="8">
    <source>
        <dbReference type="ARBA" id="ARBA00023125"/>
    </source>
</evidence>
<comment type="similarity">
    <text evidence="2">Belongs to the type-I restriction system S methylase family.</text>
</comment>
<evidence type="ECO:0000256" key="2">
    <source>
        <dbReference type="ARBA" id="ARBA00010923"/>
    </source>
</evidence>
<reference evidence="12 13" key="1">
    <citation type="submission" date="2018-01" db="EMBL/GenBank/DDBJ databases">
        <authorList>
            <person name="Clerissi C."/>
        </authorList>
    </citation>
    <scope>NUCLEOTIDE SEQUENCE [LARGE SCALE GENOMIC DNA]</scope>
    <source>
        <strain evidence="12">Cupriavidus taiwanensis STM 6021</strain>
    </source>
</reference>
<dbReference type="InterPro" id="IPR029063">
    <property type="entry name" value="SAM-dependent_MTases_sf"/>
</dbReference>
<evidence type="ECO:0000313" key="13">
    <source>
        <dbReference type="Proteomes" id="UP000257139"/>
    </source>
</evidence>
<dbReference type="Gene3D" id="3.40.50.150">
    <property type="entry name" value="Vaccinia Virus protein VP39"/>
    <property type="match status" value="1"/>
</dbReference>
<evidence type="ECO:0000256" key="7">
    <source>
        <dbReference type="ARBA" id="ARBA00022747"/>
    </source>
</evidence>
<dbReference type="GO" id="GO:0009007">
    <property type="term" value="F:site-specific DNA-methyltransferase (adenine-specific) activity"/>
    <property type="evidence" value="ECO:0007669"/>
    <property type="project" value="UniProtKB-EC"/>
</dbReference>
<gene>
    <name evidence="12" type="ORF">CBM2594_A10106</name>
</gene>
<evidence type="ECO:0000256" key="5">
    <source>
        <dbReference type="ARBA" id="ARBA00022679"/>
    </source>
</evidence>
<evidence type="ECO:0000256" key="3">
    <source>
        <dbReference type="ARBA" id="ARBA00011900"/>
    </source>
</evidence>
<comment type="similarity">
    <text evidence="1">Belongs to the N(4)/N(6)-methyltransferase family.</text>
</comment>
<dbReference type="CDD" id="cd02440">
    <property type="entry name" value="AdoMet_MTases"/>
    <property type="match status" value="1"/>
</dbReference>
<evidence type="ECO:0000259" key="11">
    <source>
        <dbReference type="Pfam" id="PF02384"/>
    </source>
</evidence>
<comment type="caution">
    <text evidence="12">The sequence shown here is derived from an EMBL/GenBank/DDBJ whole genome shotgun (WGS) entry which is preliminary data.</text>
</comment>
<feature type="domain" description="DNA methylase adenine-specific" evidence="11">
    <location>
        <begin position="133"/>
        <end position="446"/>
    </location>
</feature>
<dbReference type="GO" id="GO:0003677">
    <property type="term" value="F:DNA binding"/>
    <property type="evidence" value="ECO:0007669"/>
    <property type="project" value="UniProtKB-KW"/>
</dbReference>
<dbReference type="CDD" id="cd17260">
    <property type="entry name" value="RMtype1_S_EcoEI-TRD1-CR1_like"/>
    <property type="match status" value="1"/>
</dbReference>
<evidence type="ECO:0000256" key="1">
    <source>
        <dbReference type="ARBA" id="ARBA00006594"/>
    </source>
</evidence>
<organism evidence="12 13">
    <name type="scientific">Cupriavidus taiwanensis</name>
    <dbReference type="NCBI Taxonomy" id="164546"/>
    <lineage>
        <taxon>Bacteria</taxon>
        <taxon>Pseudomonadati</taxon>
        <taxon>Pseudomonadota</taxon>
        <taxon>Betaproteobacteria</taxon>
        <taxon>Burkholderiales</taxon>
        <taxon>Burkholderiaceae</taxon>
        <taxon>Cupriavidus</taxon>
    </lineage>
</organism>
<dbReference type="Gene3D" id="3.90.220.20">
    <property type="entry name" value="DNA methylase specificity domains"/>
    <property type="match status" value="2"/>
</dbReference>
<comment type="catalytic activity">
    <reaction evidence="9">
        <text>a 2'-deoxyadenosine in DNA + S-adenosyl-L-methionine = an N(6)-methyl-2'-deoxyadenosine in DNA + S-adenosyl-L-homocysteine + H(+)</text>
        <dbReference type="Rhea" id="RHEA:15197"/>
        <dbReference type="Rhea" id="RHEA-COMP:12418"/>
        <dbReference type="Rhea" id="RHEA-COMP:12419"/>
        <dbReference type="ChEBI" id="CHEBI:15378"/>
        <dbReference type="ChEBI" id="CHEBI:57856"/>
        <dbReference type="ChEBI" id="CHEBI:59789"/>
        <dbReference type="ChEBI" id="CHEBI:90615"/>
        <dbReference type="ChEBI" id="CHEBI:90616"/>
        <dbReference type="EC" id="2.1.1.72"/>
    </reaction>
</comment>
<keyword evidence="6" id="KW-0949">S-adenosyl-L-methionine</keyword>
<protein>
    <recommendedName>
        <fullName evidence="3">site-specific DNA-methyltransferase (adenine-specific)</fullName>
        <ecNumber evidence="3">2.1.1.72</ecNumber>
    </recommendedName>
</protein>
<keyword evidence="4 12" id="KW-0489">Methyltransferase</keyword>
<dbReference type="PANTHER" id="PTHR42933:SF3">
    <property type="entry name" value="TYPE I RESTRICTION ENZYME MJAVIII METHYLASE SUBUNIT"/>
    <property type="match status" value="1"/>
</dbReference>
<keyword evidence="5" id="KW-0808">Transferase</keyword>
<name>A0A7Z7NJA7_9BURK</name>
<dbReference type="InterPro" id="IPR002052">
    <property type="entry name" value="DNA_methylase_N6_adenine_CS"/>
</dbReference>
<dbReference type="InterPro" id="IPR003356">
    <property type="entry name" value="DNA_methylase_A-5"/>
</dbReference>
<dbReference type="Pfam" id="PF02384">
    <property type="entry name" value="N6_Mtase"/>
    <property type="match status" value="1"/>
</dbReference>
<evidence type="ECO:0000259" key="10">
    <source>
        <dbReference type="Pfam" id="PF01420"/>
    </source>
</evidence>
<dbReference type="EMBL" id="OGUU01000001">
    <property type="protein sequence ID" value="SPC06144.1"/>
    <property type="molecule type" value="Genomic_DNA"/>
</dbReference>
<dbReference type="EC" id="2.1.1.72" evidence="3"/>
<dbReference type="GO" id="GO:0008170">
    <property type="term" value="F:N-methyltransferase activity"/>
    <property type="evidence" value="ECO:0007669"/>
    <property type="project" value="InterPro"/>
</dbReference>
<dbReference type="SUPFAM" id="SSF53335">
    <property type="entry name" value="S-adenosyl-L-methionine-dependent methyltransferases"/>
    <property type="match status" value="1"/>
</dbReference>
<evidence type="ECO:0000313" key="12">
    <source>
        <dbReference type="EMBL" id="SPC06144.1"/>
    </source>
</evidence>
<dbReference type="InterPro" id="IPR038333">
    <property type="entry name" value="T1MK-like_N_sf"/>
</dbReference>